<proteinExistence type="predicted"/>
<accession>A0ABT3XW61</accession>
<dbReference type="EMBL" id="JAOVZW010000024">
    <property type="protein sequence ID" value="MCX8525920.1"/>
    <property type="molecule type" value="Genomic_DNA"/>
</dbReference>
<comment type="caution">
    <text evidence="4">The sequence shown here is derived from an EMBL/GenBank/DDBJ whole genome shotgun (WGS) entry which is preliminary data.</text>
</comment>
<feature type="chain" id="PRO_5045760503" evidence="2">
    <location>
        <begin position="19"/>
        <end position="258"/>
    </location>
</feature>
<gene>
    <name evidence="4" type="ORF">OF897_18555</name>
</gene>
<dbReference type="Pfam" id="PF18962">
    <property type="entry name" value="Por_Secre_tail"/>
    <property type="match status" value="1"/>
</dbReference>
<dbReference type="InterPro" id="IPR026444">
    <property type="entry name" value="Secre_tail"/>
</dbReference>
<keyword evidence="5" id="KW-1185">Reference proteome</keyword>
<dbReference type="NCBIfam" id="TIGR04183">
    <property type="entry name" value="Por_Secre_tail"/>
    <property type="match status" value="1"/>
</dbReference>
<keyword evidence="1 2" id="KW-0732">Signal</keyword>
<evidence type="ECO:0000313" key="5">
    <source>
        <dbReference type="Proteomes" id="UP001073122"/>
    </source>
</evidence>
<evidence type="ECO:0000256" key="2">
    <source>
        <dbReference type="SAM" id="SignalP"/>
    </source>
</evidence>
<protein>
    <submittedName>
        <fullName evidence="4">T9SS type A sorting domain-containing protein</fullName>
    </submittedName>
</protein>
<feature type="domain" description="Secretion system C-terminal sorting" evidence="3">
    <location>
        <begin position="189"/>
        <end position="255"/>
    </location>
</feature>
<sequence>MKKVLLALSVVFANFAMAQFTTGTVNLGSTGMTVKLDTSATLATLTLTGADTSYLGIGFGGTGSSGGMGSGVDGFIYNSLSTTNTNLDYTFAGVGSTPNADTTQDWTITSNTVASGTRTIVATRSLAGGSGDTAFTNTNSTVNIFFAKGPNTTLAGNYHGGSNRGYAILTRSALLGTSDLAMENKKVSLYPNPAKETVSFKNADKIKSVDIYESTGRKVKSVKMEGENISVSDLKSGNYYFEITLKDGSTAYQQLIKE</sequence>
<name>A0ABT3XW61_9FLAO</name>
<organism evidence="4 5">
    <name type="scientific">Chryseobacterium formosus</name>
    <dbReference type="NCBI Taxonomy" id="1537363"/>
    <lineage>
        <taxon>Bacteria</taxon>
        <taxon>Pseudomonadati</taxon>
        <taxon>Bacteroidota</taxon>
        <taxon>Flavobacteriia</taxon>
        <taxon>Flavobacteriales</taxon>
        <taxon>Weeksellaceae</taxon>
        <taxon>Chryseobacterium group</taxon>
        <taxon>Chryseobacterium</taxon>
    </lineage>
</organism>
<dbReference type="Proteomes" id="UP001073122">
    <property type="component" value="Unassembled WGS sequence"/>
</dbReference>
<evidence type="ECO:0000256" key="1">
    <source>
        <dbReference type="ARBA" id="ARBA00022729"/>
    </source>
</evidence>
<dbReference type="RefSeq" id="WP_267267162.1">
    <property type="nucleotide sequence ID" value="NZ_JAOVZW010000024.1"/>
</dbReference>
<evidence type="ECO:0000313" key="4">
    <source>
        <dbReference type="EMBL" id="MCX8525920.1"/>
    </source>
</evidence>
<evidence type="ECO:0000259" key="3">
    <source>
        <dbReference type="Pfam" id="PF18962"/>
    </source>
</evidence>
<reference evidence="4" key="1">
    <citation type="submission" date="2022-10" db="EMBL/GenBank/DDBJ databases">
        <title>Chryseobacterium sp. nov., a novel bacterial species.</title>
        <authorList>
            <person name="Cao Y."/>
        </authorList>
    </citation>
    <scope>NUCLEOTIDE SEQUENCE</scope>
    <source>
        <strain evidence="4">CCTCC AB2015118</strain>
    </source>
</reference>
<feature type="signal peptide" evidence="2">
    <location>
        <begin position="1"/>
        <end position="18"/>
    </location>
</feature>